<dbReference type="Gene3D" id="2.60.40.10">
    <property type="entry name" value="Immunoglobulins"/>
    <property type="match status" value="4"/>
</dbReference>
<dbReference type="OrthoDB" id="6106100at2759"/>
<evidence type="ECO:0000256" key="3">
    <source>
        <dbReference type="ARBA" id="ARBA00023157"/>
    </source>
</evidence>
<keyword evidence="3" id="KW-1015">Disulfide bond</keyword>
<proteinExistence type="predicted"/>
<dbReference type="InterPro" id="IPR036179">
    <property type="entry name" value="Ig-like_dom_sf"/>
</dbReference>
<keyword evidence="6" id="KW-1185">Reference proteome</keyword>
<dbReference type="PANTHER" id="PTHR23278:SF32">
    <property type="entry name" value="NEUROMUSCULIN, ISOFORM E"/>
    <property type="match status" value="1"/>
</dbReference>
<dbReference type="Pfam" id="PF08205">
    <property type="entry name" value="C2-set_2"/>
    <property type="match status" value="2"/>
</dbReference>
<dbReference type="SMART" id="SM00408">
    <property type="entry name" value="IGc2"/>
    <property type="match status" value="3"/>
</dbReference>
<gene>
    <name evidence="5" type="ORF">LSAA_6497</name>
</gene>
<evidence type="ECO:0000313" key="6">
    <source>
        <dbReference type="Proteomes" id="UP000675881"/>
    </source>
</evidence>
<accession>A0A7R8CTZ7</accession>
<feature type="domain" description="Ig-like" evidence="4">
    <location>
        <begin position="102"/>
        <end position="204"/>
    </location>
</feature>
<dbReference type="InterPro" id="IPR003598">
    <property type="entry name" value="Ig_sub2"/>
</dbReference>
<keyword evidence="2" id="KW-0472">Membrane</keyword>
<dbReference type="EMBL" id="HG994581">
    <property type="protein sequence ID" value="CAF2878398.1"/>
    <property type="molecule type" value="Genomic_DNA"/>
</dbReference>
<dbReference type="InterPro" id="IPR003599">
    <property type="entry name" value="Ig_sub"/>
</dbReference>
<protein>
    <submittedName>
        <fullName evidence="5">(salmon louse) hypothetical protein</fullName>
    </submittedName>
</protein>
<dbReference type="InterPro" id="IPR013783">
    <property type="entry name" value="Ig-like_fold"/>
</dbReference>
<reference evidence="5" key="1">
    <citation type="submission" date="2021-02" db="EMBL/GenBank/DDBJ databases">
        <authorList>
            <person name="Bekaert M."/>
        </authorList>
    </citation>
    <scope>NUCLEOTIDE SEQUENCE</scope>
    <source>
        <strain evidence="5">IoA-00</strain>
    </source>
</reference>
<evidence type="ECO:0000256" key="2">
    <source>
        <dbReference type="ARBA" id="ARBA00023136"/>
    </source>
</evidence>
<organism evidence="5 6">
    <name type="scientific">Lepeophtheirus salmonis</name>
    <name type="common">Salmon louse</name>
    <name type="synonym">Caligus salmonis</name>
    <dbReference type="NCBI Taxonomy" id="72036"/>
    <lineage>
        <taxon>Eukaryota</taxon>
        <taxon>Metazoa</taxon>
        <taxon>Ecdysozoa</taxon>
        <taxon>Arthropoda</taxon>
        <taxon>Crustacea</taxon>
        <taxon>Multicrustacea</taxon>
        <taxon>Hexanauplia</taxon>
        <taxon>Copepoda</taxon>
        <taxon>Siphonostomatoida</taxon>
        <taxon>Caligidae</taxon>
        <taxon>Lepeophtheirus</taxon>
    </lineage>
</organism>
<dbReference type="SMART" id="SM00409">
    <property type="entry name" value="IG"/>
    <property type="match status" value="3"/>
</dbReference>
<evidence type="ECO:0000256" key="1">
    <source>
        <dbReference type="ARBA" id="ARBA00004167"/>
    </source>
</evidence>
<dbReference type="PANTHER" id="PTHR23278">
    <property type="entry name" value="SIDESTEP PROTEIN"/>
    <property type="match status" value="1"/>
</dbReference>
<evidence type="ECO:0000259" key="4">
    <source>
        <dbReference type="PROSITE" id="PS50835"/>
    </source>
</evidence>
<dbReference type="GO" id="GO:0016020">
    <property type="term" value="C:membrane"/>
    <property type="evidence" value="ECO:0007669"/>
    <property type="project" value="UniProtKB-SubCell"/>
</dbReference>
<dbReference type="InterPro" id="IPR013162">
    <property type="entry name" value="CD80_C2-set"/>
</dbReference>
<dbReference type="Proteomes" id="UP000675881">
    <property type="component" value="Chromosome 2"/>
</dbReference>
<dbReference type="SUPFAM" id="SSF48726">
    <property type="entry name" value="Immunoglobulin"/>
    <property type="match status" value="3"/>
</dbReference>
<sequence>MKSMNFIAEFRGVIHLVIFILSLSRSTHGAFRDEIKALAGGEVQLPCSINREECGDFHSIKWYKENRRVFVYSPFADFAKAEGELSERAQLMIDDNLKNIVPLFNLSKLTTLAEPKFGRTPRGQELRLLCESGGGKPIPKVTWYNGSDILPGKSSSFEEPDGTGTGKNEVRIKLSRGDLGSHFTCKSENEAIRDNPMSSSVQVDVNLRPLNTEVIGSDEPILESSTVTLMCRTIGARPAAVITWYNGSRPFAEQSPGVKALQEDNTYETQSRISFTASRFENNEFITCEANNDILESFQEEPQRDSITLSVLYTPKVEIYPTNITVNESSTVTIYCKFDANPKNFDKCSMVSEWTPSILDVYYEVEVSLRMDPRSPISEADERNVTLFCDVKMGNPNVLSGVKWFMDGELLKELPQCDDENNMDLCDIDPSKLLLEHVSRHFSGNFSCQGVNEAGWSDFSDEKILEVFYSPGTAFIQKDHDEVVKGESLSLTCGVSDPGRPPASTYIWKRGGHVVNDLAEENEDYISIQVLAPPTFIQRLPPYTGAMATTENFSLSCQVECSPLCDIFWLKDGISYCG</sequence>
<feature type="domain" description="Ig-like" evidence="4">
    <location>
        <begin position="356"/>
        <end position="466"/>
    </location>
</feature>
<dbReference type="PROSITE" id="PS50835">
    <property type="entry name" value="IG_LIKE"/>
    <property type="match status" value="4"/>
</dbReference>
<feature type="domain" description="Ig-like" evidence="4">
    <location>
        <begin position="471"/>
        <end position="560"/>
    </location>
</feature>
<feature type="domain" description="Ig-like" evidence="4">
    <location>
        <begin position="209"/>
        <end position="310"/>
    </location>
</feature>
<dbReference type="AlphaFoldDB" id="A0A7R8CTZ7"/>
<comment type="subcellular location">
    <subcellularLocation>
        <location evidence="1">Membrane</location>
        <topology evidence="1">Single-pass membrane protein</topology>
    </subcellularLocation>
</comment>
<dbReference type="InterPro" id="IPR007110">
    <property type="entry name" value="Ig-like_dom"/>
</dbReference>
<evidence type="ECO:0000313" key="5">
    <source>
        <dbReference type="EMBL" id="CAF2878398.1"/>
    </source>
</evidence>
<name>A0A7R8CTZ7_LEPSM</name>